<dbReference type="OrthoDB" id="25769at2"/>
<sequence>MGTYLEIDPQPILLQSLETGETPDLDNLSLAREYAREKAQGNPGENEIVRWSHGPGGFYYEFKQFPAAFYARLGPTQGQHLTPDQAQELVWEALVRAEREWAELTLFYTANLMQSPQDFYIAYTLGDTRIERGEARYALPLFMRLKDARQLWVLFRSGSAFLHFQLEQGQPLLQTLFA</sequence>
<dbReference type="Proteomes" id="UP000265800">
    <property type="component" value="Unassembled WGS sequence"/>
</dbReference>
<name>A0A399EKU2_9DEIN</name>
<gene>
    <name evidence="1" type="ORF">Mlute_01600</name>
</gene>
<keyword evidence="2" id="KW-1185">Reference proteome</keyword>
<reference evidence="1 2" key="1">
    <citation type="submission" date="2018-08" db="EMBL/GenBank/DDBJ databases">
        <title>Meiothermus luteus KCTC 52599 genome sequencing project.</title>
        <authorList>
            <person name="Da Costa M.S."/>
            <person name="Albuquerque L."/>
            <person name="Raposo P."/>
            <person name="Froufe H.J.C."/>
            <person name="Barroso C.S."/>
            <person name="Egas C."/>
        </authorList>
    </citation>
    <scope>NUCLEOTIDE SEQUENCE [LARGE SCALE GENOMIC DNA]</scope>
    <source>
        <strain evidence="1 2">KCTC 52599</strain>
    </source>
</reference>
<dbReference type="AlphaFoldDB" id="A0A399EKU2"/>
<comment type="caution">
    <text evidence="1">The sequence shown here is derived from an EMBL/GenBank/DDBJ whole genome shotgun (WGS) entry which is preliminary data.</text>
</comment>
<evidence type="ECO:0000313" key="1">
    <source>
        <dbReference type="EMBL" id="RIH85354.1"/>
    </source>
</evidence>
<organism evidence="1 2">
    <name type="scientific">Meiothermus luteus</name>
    <dbReference type="NCBI Taxonomy" id="2026184"/>
    <lineage>
        <taxon>Bacteria</taxon>
        <taxon>Thermotogati</taxon>
        <taxon>Deinococcota</taxon>
        <taxon>Deinococci</taxon>
        <taxon>Thermales</taxon>
        <taxon>Thermaceae</taxon>
        <taxon>Meiothermus</taxon>
    </lineage>
</organism>
<evidence type="ECO:0000313" key="2">
    <source>
        <dbReference type="Proteomes" id="UP000265800"/>
    </source>
</evidence>
<proteinExistence type="predicted"/>
<protein>
    <submittedName>
        <fullName evidence="1">Uncharacterized protein</fullName>
    </submittedName>
</protein>
<dbReference type="RefSeq" id="WP_119360226.1">
    <property type="nucleotide sequence ID" value="NZ_QWKZ01000046.1"/>
</dbReference>
<dbReference type="EMBL" id="QWKZ01000046">
    <property type="protein sequence ID" value="RIH85354.1"/>
    <property type="molecule type" value="Genomic_DNA"/>
</dbReference>
<accession>A0A399EKU2</accession>